<dbReference type="PANTHER" id="PTHR43948">
    <property type="entry name" value="DNAJ HOMOLOG SUBFAMILY B"/>
    <property type="match status" value="1"/>
</dbReference>
<dbReference type="Pfam" id="PF00226">
    <property type="entry name" value="DnaJ"/>
    <property type="match status" value="1"/>
</dbReference>
<dbReference type="PANTHER" id="PTHR43948:SF10">
    <property type="entry name" value="MRJ, ISOFORM E"/>
    <property type="match status" value="1"/>
</dbReference>
<evidence type="ECO:0000259" key="2">
    <source>
        <dbReference type="PROSITE" id="PS50076"/>
    </source>
</evidence>
<evidence type="ECO:0000256" key="1">
    <source>
        <dbReference type="SAM" id="MobiDB-lite"/>
    </source>
</evidence>
<name>A0A8S1W7H4_9CILI</name>
<dbReference type="GO" id="GO:0051082">
    <property type="term" value="F:unfolded protein binding"/>
    <property type="evidence" value="ECO:0007669"/>
    <property type="project" value="TreeGrafter"/>
</dbReference>
<dbReference type="InterPro" id="IPR001623">
    <property type="entry name" value="DnaJ_domain"/>
</dbReference>
<organism evidence="3 4">
    <name type="scientific">Paramecium pentaurelia</name>
    <dbReference type="NCBI Taxonomy" id="43138"/>
    <lineage>
        <taxon>Eukaryota</taxon>
        <taxon>Sar</taxon>
        <taxon>Alveolata</taxon>
        <taxon>Ciliophora</taxon>
        <taxon>Intramacronucleata</taxon>
        <taxon>Oligohymenophorea</taxon>
        <taxon>Peniculida</taxon>
        <taxon>Parameciidae</taxon>
        <taxon>Paramecium</taxon>
    </lineage>
</organism>
<dbReference type="AlphaFoldDB" id="A0A8S1W7H4"/>
<dbReference type="GO" id="GO:0005737">
    <property type="term" value="C:cytoplasm"/>
    <property type="evidence" value="ECO:0007669"/>
    <property type="project" value="TreeGrafter"/>
</dbReference>
<dbReference type="PROSITE" id="PS50076">
    <property type="entry name" value="DNAJ_2"/>
    <property type="match status" value="1"/>
</dbReference>
<dbReference type="EMBL" id="CAJJDO010000085">
    <property type="protein sequence ID" value="CAD8185311.1"/>
    <property type="molecule type" value="Genomic_DNA"/>
</dbReference>
<feature type="region of interest" description="Disordered" evidence="1">
    <location>
        <begin position="61"/>
        <end position="85"/>
    </location>
</feature>
<dbReference type="SMART" id="SM00271">
    <property type="entry name" value="DnaJ"/>
    <property type="match status" value="1"/>
</dbReference>
<dbReference type="Proteomes" id="UP000689195">
    <property type="component" value="Unassembled WGS sequence"/>
</dbReference>
<dbReference type="OrthoDB" id="10250354at2759"/>
<comment type="caution">
    <text evidence="3">The sequence shown here is derived from an EMBL/GenBank/DDBJ whole genome shotgun (WGS) entry which is preliminary data.</text>
</comment>
<dbReference type="CDD" id="cd06257">
    <property type="entry name" value="DnaJ"/>
    <property type="match status" value="1"/>
</dbReference>
<protein>
    <recommendedName>
        <fullName evidence="2">J domain-containing protein</fullName>
    </recommendedName>
</protein>
<dbReference type="GO" id="GO:0005634">
    <property type="term" value="C:nucleus"/>
    <property type="evidence" value="ECO:0007669"/>
    <property type="project" value="TreeGrafter"/>
</dbReference>
<proteinExistence type="predicted"/>
<sequence>MDYYKVLELPRSATEADIKKAYRKLALKWHPDKNPDNKETATKKFKEIAEAYEVLSKPEKKSHYDKYGHQQPPPTPNYQQSNNFGNQYQQDYNEFQEFPSGFQNNFNNFNTFNNRPQFNKFSEQSFGFPQFNRMPDLNRFFFGDNFDPFEVFQNFFKNDPFFNQDFFGNNQQQQQTSLTKANSYKNDFDDDFFKPFYQNGQNQSNNFIRGQTHKTVQTTTTTMNGQQVQKVKTTIIHPDGRKEIKEEIKQLSQLQKHNSSIY</sequence>
<reference evidence="3" key="1">
    <citation type="submission" date="2021-01" db="EMBL/GenBank/DDBJ databases">
        <authorList>
            <consortium name="Genoscope - CEA"/>
            <person name="William W."/>
        </authorList>
    </citation>
    <scope>NUCLEOTIDE SEQUENCE</scope>
</reference>
<evidence type="ECO:0000313" key="4">
    <source>
        <dbReference type="Proteomes" id="UP000689195"/>
    </source>
</evidence>
<accession>A0A8S1W7H4</accession>
<gene>
    <name evidence="3" type="ORF">PPENT_87.1.T0850021</name>
</gene>
<keyword evidence="4" id="KW-1185">Reference proteome</keyword>
<dbReference type="GO" id="GO:0044183">
    <property type="term" value="F:protein folding chaperone"/>
    <property type="evidence" value="ECO:0007669"/>
    <property type="project" value="TreeGrafter"/>
</dbReference>
<feature type="domain" description="J" evidence="2">
    <location>
        <begin position="2"/>
        <end position="68"/>
    </location>
</feature>
<evidence type="ECO:0000313" key="3">
    <source>
        <dbReference type="EMBL" id="CAD8185311.1"/>
    </source>
</evidence>
<dbReference type="GO" id="GO:0051087">
    <property type="term" value="F:protein-folding chaperone binding"/>
    <property type="evidence" value="ECO:0007669"/>
    <property type="project" value="TreeGrafter"/>
</dbReference>